<dbReference type="Gene3D" id="3.40.190.290">
    <property type="match status" value="1"/>
</dbReference>
<dbReference type="InterPro" id="IPR036388">
    <property type="entry name" value="WH-like_DNA-bd_sf"/>
</dbReference>
<gene>
    <name evidence="6" type="primary">dmlR_4</name>
    <name evidence="6" type="ORF">MPOCJGCO_2884</name>
</gene>
<keyword evidence="7" id="KW-1185">Reference proteome</keyword>
<keyword evidence="4" id="KW-0804">Transcription</keyword>
<evidence type="ECO:0000313" key="6">
    <source>
        <dbReference type="EMBL" id="GJE60768.1"/>
    </source>
</evidence>
<evidence type="ECO:0000259" key="5">
    <source>
        <dbReference type="PROSITE" id="PS50931"/>
    </source>
</evidence>
<sequence length="304" mass="33216">MLDDLNELRTFRRIAALGSLTAAARDLGVGLAVVSKRLTTLERRAGVRLIQRSTRSLSITDEGQTLLVQVERALDAIESAEERLATGRDEPMGLLRVGAPVSFGRRHVAPVLGRLAARHPRLEVDLRLDDRVTDLIGERIEVAIRIGPPRDSTMIMRRLADNRRILVAAPDYLDRHGRPSKPEDVVGLEGLSYGDATMPWRLLGPGGVETEFRLRMRLRSDSGDAVHDWALAGAGIMLKSALDLSTDLAANRLERVLPDYASAPSPVYALFASAQTMSTRARVFIDAMVVELADPGNTSAVMPT</sequence>
<keyword evidence="3" id="KW-0238">DNA-binding</keyword>
<keyword evidence="2" id="KW-0805">Transcription regulation</keyword>
<evidence type="ECO:0000256" key="3">
    <source>
        <dbReference type="ARBA" id="ARBA00023125"/>
    </source>
</evidence>
<evidence type="ECO:0000313" key="7">
    <source>
        <dbReference type="Proteomes" id="UP001055057"/>
    </source>
</evidence>
<dbReference type="RefSeq" id="WP_238183373.1">
    <property type="nucleotide sequence ID" value="NZ_BPRB01000163.1"/>
</dbReference>
<evidence type="ECO:0000256" key="2">
    <source>
        <dbReference type="ARBA" id="ARBA00023015"/>
    </source>
</evidence>
<evidence type="ECO:0000256" key="1">
    <source>
        <dbReference type="ARBA" id="ARBA00009437"/>
    </source>
</evidence>
<dbReference type="InterPro" id="IPR005119">
    <property type="entry name" value="LysR_subst-bd"/>
</dbReference>
<reference evidence="6" key="1">
    <citation type="journal article" date="2021" name="Front. Microbiol.">
        <title>Comprehensive Comparative Genomics and Phenotyping of Methylobacterium Species.</title>
        <authorList>
            <person name="Alessa O."/>
            <person name="Ogura Y."/>
            <person name="Fujitani Y."/>
            <person name="Takami H."/>
            <person name="Hayashi T."/>
            <person name="Sahin N."/>
            <person name="Tani A."/>
        </authorList>
    </citation>
    <scope>NUCLEOTIDE SEQUENCE</scope>
    <source>
        <strain evidence="6">DSM 23632</strain>
    </source>
</reference>
<accession>A0ABQ4U1A6</accession>
<dbReference type="PROSITE" id="PS50931">
    <property type="entry name" value="HTH_LYSR"/>
    <property type="match status" value="1"/>
</dbReference>
<evidence type="ECO:0000256" key="4">
    <source>
        <dbReference type="ARBA" id="ARBA00023163"/>
    </source>
</evidence>
<comment type="similarity">
    <text evidence="1">Belongs to the LysR transcriptional regulatory family.</text>
</comment>
<dbReference type="Proteomes" id="UP001055057">
    <property type="component" value="Unassembled WGS sequence"/>
</dbReference>
<reference evidence="6" key="2">
    <citation type="submission" date="2021-08" db="EMBL/GenBank/DDBJ databases">
        <authorList>
            <person name="Tani A."/>
            <person name="Ola A."/>
            <person name="Ogura Y."/>
            <person name="Katsura K."/>
            <person name="Hayashi T."/>
        </authorList>
    </citation>
    <scope>NUCLEOTIDE SEQUENCE</scope>
    <source>
        <strain evidence="6">DSM 23632</strain>
    </source>
</reference>
<dbReference type="InterPro" id="IPR058163">
    <property type="entry name" value="LysR-type_TF_proteobact-type"/>
</dbReference>
<dbReference type="CDD" id="cd08422">
    <property type="entry name" value="PBP2_CrgA_like"/>
    <property type="match status" value="1"/>
</dbReference>
<dbReference type="PANTHER" id="PTHR30537">
    <property type="entry name" value="HTH-TYPE TRANSCRIPTIONAL REGULATOR"/>
    <property type="match status" value="1"/>
</dbReference>
<dbReference type="Pfam" id="PF03466">
    <property type="entry name" value="LysR_substrate"/>
    <property type="match status" value="1"/>
</dbReference>
<comment type="caution">
    <text evidence="6">The sequence shown here is derived from an EMBL/GenBank/DDBJ whole genome shotgun (WGS) entry which is preliminary data.</text>
</comment>
<organism evidence="6 7">
    <name type="scientific">Methylobacterium trifolii</name>
    <dbReference type="NCBI Taxonomy" id="1003092"/>
    <lineage>
        <taxon>Bacteria</taxon>
        <taxon>Pseudomonadati</taxon>
        <taxon>Pseudomonadota</taxon>
        <taxon>Alphaproteobacteria</taxon>
        <taxon>Hyphomicrobiales</taxon>
        <taxon>Methylobacteriaceae</taxon>
        <taxon>Methylobacterium</taxon>
    </lineage>
</organism>
<dbReference type="InterPro" id="IPR000847">
    <property type="entry name" value="LysR_HTH_N"/>
</dbReference>
<dbReference type="Gene3D" id="1.10.10.10">
    <property type="entry name" value="Winged helix-like DNA-binding domain superfamily/Winged helix DNA-binding domain"/>
    <property type="match status" value="1"/>
</dbReference>
<feature type="domain" description="HTH lysR-type" evidence="5">
    <location>
        <begin position="3"/>
        <end position="60"/>
    </location>
</feature>
<protein>
    <submittedName>
        <fullName evidence="6">HTH-type transcriptional regulator DmlR</fullName>
    </submittedName>
</protein>
<dbReference type="SUPFAM" id="SSF46785">
    <property type="entry name" value="Winged helix' DNA-binding domain"/>
    <property type="match status" value="1"/>
</dbReference>
<dbReference type="PANTHER" id="PTHR30537:SF5">
    <property type="entry name" value="HTH-TYPE TRANSCRIPTIONAL ACTIVATOR TTDR-RELATED"/>
    <property type="match status" value="1"/>
</dbReference>
<proteinExistence type="inferred from homology"/>
<name>A0ABQ4U1A6_9HYPH</name>
<dbReference type="EMBL" id="BPRB01000163">
    <property type="protein sequence ID" value="GJE60768.1"/>
    <property type="molecule type" value="Genomic_DNA"/>
</dbReference>
<dbReference type="SUPFAM" id="SSF53850">
    <property type="entry name" value="Periplasmic binding protein-like II"/>
    <property type="match status" value="1"/>
</dbReference>
<dbReference type="Pfam" id="PF00126">
    <property type="entry name" value="HTH_1"/>
    <property type="match status" value="1"/>
</dbReference>
<dbReference type="InterPro" id="IPR036390">
    <property type="entry name" value="WH_DNA-bd_sf"/>
</dbReference>